<name>A0A368XJX9_9BURK</name>
<gene>
    <name evidence="2" type="ORF">DES41_109199</name>
</gene>
<dbReference type="RefSeq" id="WP_114470981.1">
    <property type="nucleotide sequence ID" value="NZ_QPJK01000009.1"/>
</dbReference>
<evidence type="ECO:0000313" key="2">
    <source>
        <dbReference type="EMBL" id="RCW67476.1"/>
    </source>
</evidence>
<feature type="transmembrane region" description="Helical" evidence="1">
    <location>
        <begin position="149"/>
        <end position="169"/>
    </location>
</feature>
<dbReference type="Proteomes" id="UP000252884">
    <property type="component" value="Unassembled WGS sequence"/>
</dbReference>
<feature type="transmembrane region" description="Helical" evidence="1">
    <location>
        <begin position="117"/>
        <end position="137"/>
    </location>
</feature>
<evidence type="ECO:0008006" key="4">
    <source>
        <dbReference type="Google" id="ProtNLM"/>
    </source>
</evidence>
<dbReference type="InterPro" id="IPR045708">
    <property type="entry name" value="DUF6064"/>
</dbReference>
<evidence type="ECO:0000313" key="3">
    <source>
        <dbReference type="Proteomes" id="UP000252884"/>
    </source>
</evidence>
<keyword evidence="1" id="KW-1133">Transmembrane helix</keyword>
<feature type="transmembrane region" description="Helical" evidence="1">
    <location>
        <begin position="203"/>
        <end position="221"/>
    </location>
</feature>
<keyword evidence="1" id="KW-0472">Membrane</keyword>
<keyword evidence="1" id="KW-0812">Transmembrane</keyword>
<protein>
    <recommendedName>
        <fullName evidence="4">MFS transporter permease</fullName>
    </recommendedName>
</protein>
<feature type="transmembrane region" description="Helical" evidence="1">
    <location>
        <begin position="56"/>
        <end position="74"/>
    </location>
</feature>
<feature type="transmembrane region" description="Helical" evidence="1">
    <location>
        <begin position="31"/>
        <end position="49"/>
    </location>
</feature>
<comment type="caution">
    <text evidence="2">The sequence shown here is derived from an EMBL/GenBank/DDBJ whole genome shotgun (WGS) entry which is preliminary data.</text>
</comment>
<organism evidence="2 3">
    <name type="scientific">Pseudorhodoferax soli</name>
    <dbReference type="NCBI Taxonomy" id="545864"/>
    <lineage>
        <taxon>Bacteria</taxon>
        <taxon>Pseudomonadati</taxon>
        <taxon>Pseudomonadota</taxon>
        <taxon>Betaproteobacteria</taxon>
        <taxon>Burkholderiales</taxon>
        <taxon>Comamonadaceae</taxon>
    </lineage>
</organism>
<dbReference type="OrthoDB" id="581693at2"/>
<proteinExistence type="predicted"/>
<keyword evidence="3" id="KW-1185">Reference proteome</keyword>
<dbReference type="Pfam" id="PF19540">
    <property type="entry name" value="DUF6064"/>
    <property type="match status" value="1"/>
</dbReference>
<feature type="transmembrane region" description="Helical" evidence="1">
    <location>
        <begin position="86"/>
        <end position="105"/>
    </location>
</feature>
<accession>A0A368XJX9</accession>
<dbReference type="EMBL" id="QPJK01000009">
    <property type="protein sequence ID" value="RCW67476.1"/>
    <property type="molecule type" value="Genomic_DNA"/>
</dbReference>
<dbReference type="AlphaFoldDB" id="A0A368XJX9"/>
<reference evidence="2 3" key="1">
    <citation type="submission" date="2018-07" db="EMBL/GenBank/DDBJ databases">
        <title>Genomic Encyclopedia of Type Strains, Phase IV (KMG-IV): sequencing the most valuable type-strain genomes for metagenomic binning, comparative biology and taxonomic classification.</title>
        <authorList>
            <person name="Goeker M."/>
        </authorList>
    </citation>
    <scope>NUCLEOTIDE SEQUENCE [LARGE SCALE GENOMIC DNA]</scope>
    <source>
        <strain evidence="2 3">DSM 21634</strain>
    </source>
</reference>
<feature type="transmembrane region" description="Helical" evidence="1">
    <location>
        <begin position="176"/>
        <end position="197"/>
    </location>
</feature>
<sequence>MSEWWTYRLDDFLMFAPTTYQRLFALYNAQVWPAQLLALPLAALALWLLACRPARWRLACALVAAGWLWTAWAFHWRRYAGIHTAAPWFAAGFALQALVLAWLARPGSRWHMPARTGWPRGLALALVAGAVLLQPLAELLPDRPWRQAALFGLTPDATAVGTLGLLALLQRPGAGWWQAAAWAVPLLWCLASAATLWTLGLPSWRWLLLAPVLALLARWAATSSRR</sequence>
<evidence type="ECO:0000256" key="1">
    <source>
        <dbReference type="SAM" id="Phobius"/>
    </source>
</evidence>